<dbReference type="SUPFAM" id="SSF48452">
    <property type="entry name" value="TPR-like"/>
    <property type="match status" value="1"/>
</dbReference>
<gene>
    <name evidence="2" type="ORF">NO357_13665</name>
</gene>
<dbReference type="EMBL" id="JANHAX010000004">
    <property type="protein sequence ID" value="MDQ2090946.1"/>
    <property type="molecule type" value="Genomic_DNA"/>
</dbReference>
<dbReference type="InterPro" id="IPR011990">
    <property type="entry name" value="TPR-like_helical_dom_sf"/>
</dbReference>
<feature type="region of interest" description="Disordered" evidence="1">
    <location>
        <begin position="190"/>
        <end position="219"/>
    </location>
</feature>
<reference evidence="2" key="1">
    <citation type="submission" date="2022-07" db="EMBL/GenBank/DDBJ databases">
        <authorList>
            <person name="Otstavnykh N."/>
            <person name="Isaeva M."/>
            <person name="Bystritskaya E."/>
        </authorList>
    </citation>
    <scope>NUCLEOTIDE SEQUENCE</scope>
    <source>
        <strain evidence="2">KCTC 52189</strain>
    </source>
</reference>
<proteinExistence type="predicted"/>
<dbReference type="Proteomes" id="UP001226762">
    <property type="component" value="Unassembled WGS sequence"/>
</dbReference>
<accession>A0AAE3WCZ0</accession>
<evidence type="ECO:0000313" key="3">
    <source>
        <dbReference type="Proteomes" id="UP001226762"/>
    </source>
</evidence>
<protein>
    <submittedName>
        <fullName evidence="2">Tetratricopeptide repeat protein</fullName>
    </submittedName>
</protein>
<comment type="caution">
    <text evidence="2">The sequence shown here is derived from an EMBL/GenBank/DDBJ whole genome shotgun (WGS) entry which is preliminary data.</text>
</comment>
<sequence>MLGRLITAIFWAAIFFALGAWSGGSLKPIGDALTRGGKAIAYGAREAWRWAFAEGAQGSDSGTAAPAHATAPASSDDTLGTGVTADLAAARQSFASGDVKAAITRYKVYLAANPADADAHGELGNVYYYNGEVGEAAGAYYSAALYLLAEGRNGEAQALVPAISIGAPALAADLRNRIAIATAMPATPAGLSPAGGPAATAPTAPGATAGASQGQSDTD</sequence>
<keyword evidence="3" id="KW-1185">Reference proteome</keyword>
<feature type="compositionally biased region" description="Low complexity" evidence="1">
    <location>
        <begin position="190"/>
        <end position="211"/>
    </location>
</feature>
<reference evidence="2" key="2">
    <citation type="submission" date="2023-02" db="EMBL/GenBank/DDBJ databases">
        <title>'Rhodoalgimonas zhirmunskyi' gen. nov., isolated from a red alga.</title>
        <authorList>
            <person name="Nedashkovskaya O.I."/>
            <person name="Otstavnykh N.Y."/>
            <person name="Bystritskaya E.P."/>
            <person name="Balabanova L.A."/>
            <person name="Isaeva M.P."/>
        </authorList>
    </citation>
    <scope>NUCLEOTIDE SEQUENCE</scope>
    <source>
        <strain evidence="2">KCTC 52189</strain>
    </source>
</reference>
<name>A0AAE3WCZ0_9RHOB</name>
<dbReference type="RefSeq" id="WP_306736235.1">
    <property type="nucleotide sequence ID" value="NZ_JANHAX010000004.1"/>
</dbReference>
<organism evidence="2 3">
    <name type="scientific">Marimonas arenosa</name>
    <dbReference type="NCBI Taxonomy" id="1795305"/>
    <lineage>
        <taxon>Bacteria</taxon>
        <taxon>Pseudomonadati</taxon>
        <taxon>Pseudomonadota</taxon>
        <taxon>Alphaproteobacteria</taxon>
        <taxon>Rhodobacterales</taxon>
        <taxon>Paracoccaceae</taxon>
        <taxon>Marimonas</taxon>
    </lineage>
</organism>
<evidence type="ECO:0000256" key="1">
    <source>
        <dbReference type="SAM" id="MobiDB-lite"/>
    </source>
</evidence>
<dbReference type="Gene3D" id="1.25.40.10">
    <property type="entry name" value="Tetratricopeptide repeat domain"/>
    <property type="match status" value="1"/>
</dbReference>
<evidence type="ECO:0000313" key="2">
    <source>
        <dbReference type="EMBL" id="MDQ2090946.1"/>
    </source>
</evidence>
<dbReference type="AlphaFoldDB" id="A0AAE3WCZ0"/>